<proteinExistence type="predicted"/>
<organism evidence="2 3">
    <name type="scientific">Ramlibacter albus</name>
    <dbReference type="NCBI Taxonomy" id="2079448"/>
    <lineage>
        <taxon>Bacteria</taxon>
        <taxon>Pseudomonadati</taxon>
        <taxon>Pseudomonadota</taxon>
        <taxon>Betaproteobacteria</taxon>
        <taxon>Burkholderiales</taxon>
        <taxon>Comamonadaceae</taxon>
        <taxon>Ramlibacter</taxon>
    </lineage>
</organism>
<dbReference type="InterPro" id="IPR029063">
    <property type="entry name" value="SAM-dependent_MTases_sf"/>
</dbReference>
<feature type="signal peptide" evidence="1">
    <location>
        <begin position="1"/>
        <end position="24"/>
    </location>
</feature>
<keyword evidence="2" id="KW-0489">Methyltransferase</keyword>
<dbReference type="Proteomes" id="UP000596827">
    <property type="component" value="Unassembled WGS sequence"/>
</dbReference>
<evidence type="ECO:0000313" key="2">
    <source>
        <dbReference type="EMBL" id="MBC5763634.1"/>
    </source>
</evidence>
<dbReference type="PANTHER" id="PTHR43861">
    <property type="entry name" value="TRANS-ACONITATE 2-METHYLTRANSFERASE-RELATED"/>
    <property type="match status" value="1"/>
</dbReference>
<dbReference type="RefSeq" id="WP_187080073.1">
    <property type="nucleotide sequence ID" value="NZ_JACORU010000001.1"/>
</dbReference>
<dbReference type="CDD" id="cd02440">
    <property type="entry name" value="AdoMet_MTases"/>
    <property type="match status" value="1"/>
</dbReference>
<dbReference type="AlphaFoldDB" id="A0A923M6J4"/>
<dbReference type="SUPFAM" id="SSF53335">
    <property type="entry name" value="S-adenosyl-L-methionine-dependent methyltransferases"/>
    <property type="match status" value="1"/>
</dbReference>
<comment type="caution">
    <text evidence="2">The sequence shown here is derived from an EMBL/GenBank/DDBJ whole genome shotgun (WGS) entry which is preliminary data.</text>
</comment>
<sequence>MSVVRACPLCRSRGSKLLFTNAMAALDALDMSYAVHECAECGFVFAGELPPEPDYSRYYARYSKYDHSSVVSVVDAARGEAAAALIENVVARDAPVVDVGCGSGTLLSLLKRAGYTNLHGVDPAPNAGKLANELFGLTGVRRGSMADCHEVVPIAEASVVMVMAVLEHLWDPQRDMAGLFARLRPGTHLMVDVPALETFDGERGEPFGELSLEHIQYFSRDSLDALMATLGAAPLSHRYVECGGMSGRALLALYQVTGKPGSVPRRSENDAATMRRYLEVCGGRLDKALARVPAREMIVYGAGSHTARLLPQLGPRCGAQVRLLADANPNLQGSRMGGSPIVAPAEIAKHPRLPVLVSSFRFQDEIEKQLAQRYPNELIKLY</sequence>
<dbReference type="GO" id="GO:0008168">
    <property type="term" value="F:methyltransferase activity"/>
    <property type="evidence" value="ECO:0007669"/>
    <property type="project" value="UniProtKB-KW"/>
</dbReference>
<feature type="chain" id="PRO_5037426509" evidence="1">
    <location>
        <begin position="25"/>
        <end position="382"/>
    </location>
</feature>
<evidence type="ECO:0000313" key="3">
    <source>
        <dbReference type="Proteomes" id="UP000596827"/>
    </source>
</evidence>
<protein>
    <submittedName>
        <fullName evidence="2">Methyltransferase domain-containing protein</fullName>
    </submittedName>
</protein>
<reference evidence="2" key="1">
    <citation type="submission" date="2020-08" db="EMBL/GenBank/DDBJ databases">
        <title>Ramlibacter sp. GTP1 16S ribosomal RNA gene genome sequencing and assembly.</title>
        <authorList>
            <person name="Kang M."/>
        </authorList>
    </citation>
    <scope>NUCLEOTIDE SEQUENCE</scope>
    <source>
        <strain evidence="2">GTP1</strain>
    </source>
</reference>
<keyword evidence="2" id="KW-0808">Transferase</keyword>
<dbReference type="GO" id="GO:0032259">
    <property type="term" value="P:methylation"/>
    <property type="evidence" value="ECO:0007669"/>
    <property type="project" value="UniProtKB-KW"/>
</dbReference>
<dbReference type="Gene3D" id="3.40.50.150">
    <property type="entry name" value="Vaccinia Virus protein VP39"/>
    <property type="match status" value="1"/>
</dbReference>
<evidence type="ECO:0000256" key="1">
    <source>
        <dbReference type="SAM" id="SignalP"/>
    </source>
</evidence>
<dbReference type="Gene3D" id="3.40.50.720">
    <property type="entry name" value="NAD(P)-binding Rossmann-like Domain"/>
    <property type="match status" value="1"/>
</dbReference>
<keyword evidence="3" id="KW-1185">Reference proteome</keyword>
<dbReference type="EMBL" id="JACORU010000001">
    <property type="protein sequence ID" value="MBC5763634.1"/>
    <property type="molecule type" value="Genomic_DNA"/>
</dbReference>
<gene>
    <name evidence="2" type="ORF">H8R02_04185</name>
</gene>
<keyword evidence="1" id="KW-0732">Signal</keyword>
<accession>A0A923M6J4</accession>
<dbReference type="Pfam" id="PF13489">
    <property type="entry name" value="Methyltransf_23"/>
    <property type="match status" value="1"/>
</dbReference>
<name>A0A923M6J4_9BURK</name>